<accession>A0A414XJF5</accession>
<comment type="caution">
    <text evidence="1">The sequence shown here is derived from an EMBL/GenBank/DDBJ whole genome shotgun (WGS) entry which is preliminary data.</text>
</comment>
<dbReference type="EMBL" id="QRKC01000015">
    <property type="protein sequence ID" value="RHH74019.1"/>
    <property type="molecule type" value="Genomic_DNA"/>
</dbReference>
<gene>
    <name evidence="1" type="ORF">DW191_19165</name>
</gene>
<evidence type="ECO:0000313" key="1">
    <source>
        <dbReference type="EMBL" id="RHH74019.1"/>
    </source>
</evidence>
<name>A0A414XJF5_9BACT</name>
<dbReference type="AlphaFoldDB" id="A0A414XJF5"/>
<dbReference type="RefSeq" id="WP_122291604.1">
    <property type="nucleotide sequence ID" value="NZ_QRKC01000015.1"/>
</dbReference>
<organism evidence="1 2">
    <name type="scientific">Parabacteroides merdae</name>
    <dbReference type="NCBI Taxonomy" id="46503"/>
    <lineage>
        <taxon>Bacteria</taxon>
        <taxon>Pseudomonadati</taxon>
        <taxon>Bacteroidota</taxon>
        <taxon>Bacteroidia</taxon>
        <taxon>Bacteroidales</taxon>
        <taxon>Tannerellaceae</taxon>
        <taxon>Parabacteroides</taxon>
    </lineage>
</organism>
<protein>
    <recommendedName>
        <fullName evidence="3">Helix-hairpin-helix domain-containing protein</fullName>
    </recommendedName>
</protein>
<evidence type="ECO:0000313" key="2">
    <source>
        <dbReference type="Proteomes" id="UP000283732"/>
    </source>
</evidence>
<proteinExistence type="predicted"/>
<reference evidence="1 2" key="1">
    <citation type="submission" date="2018-08" db="EMBL/GenBank/DDBJ databases">
        <title>A genome reference for cultivated species of the human gut microbiota.</title>
        <authorList>
            <person name="Zou Y."/>
            <person name="Xue W."/>
            <person name="Luo G."/>
        </authorList>
    </citation>
    <scope>NUCLEOTIDE SEQUENCE [LARGE SCALE GENOMIC DNA]</scope>
    <source>
        <strain evidence="1 2">AM16-50</strain>
    </source>
</reference>
<sequence>MWVVFRKAKAGLAYFKGDKANLSDEMAKQLIEEGFVLPADADQVKSDLPLDLPGRAALIKEGLFTKSQVLDAKESLTDVPGIGSVTARQIIDTLTKGE</sequence>
<dbReference type="Proteomes" id="UP000283732">
    <property type="component" value="Unassembled WGS sequence"/>
</dbReference>
<evidence type="ECO:0008006" key="3">
    <source>
        <dbReference type="Google" id="ProtNLM"/>
    </source>
</evidence>